<sequence>MVRFNARLAMRPNGRLSFDYRVSGHLTDNIDALQQVGWKLAQFAKNLHVEFEYRGFVCNSLADLDASILDLRPGETIVVNSMFELHQLLAQPNAIDNVLGTIKEMKPKIVTIVEEEANHNGPI</sequence>
<evidence type="ECO:0000256" key="1">
    <source>
        <dbReference type="ARBA" id="ARBA00023015"/>
    </source>
</evidence>
<evidence type="ECO:0000256" key="2">
    <source>
        <dbReference type="ARBA" id="ARBA00023163"/>
    </source>
</evidence>
<proteinExistence type="inferred from homology"/>
<dbReference type="Pfam" id="PF03514">
    <property type="entry name" value="GRAS"/>
    <property type="match status" value="1"/>
</dbReference>
<feature type="short sequence motif" description="LXXLL motif" evidence="3">
    <location>
        <begin position="85"/>
        <end position="89"/>
    </location>
</feature>
<evidence type="ECO:0000313" key="4">
    <source>
        <dbReference type="EMBL" id="KAF9598535.1"/>
    </source>
</evidence>
<dbReference type="OrthoDB" id="1735407at2759"/>
<keyword evidence="1" id="KW-0805">Transcription regulation</keyword>
<keyword evidence="5" id="KW-1185">Reference proteome</keyword>
<dbReference type="PANTHER" id="PTHR31636">
    <property type="entry name" value="OSJNBA0084A10.13 PROTEIN-RELATED"/>
    <property type="match status" value="1"/>
</dbReference>
<accession>A0A835HDL8</accession>
<dbReference type="InterPro" id="IPR005202">
    <property type="entry name" value="TF_GRAS"/>
</dbReference>
<evidence type="ECO:0000256" key="3">
    <source>
        <dbReference type="PROSITE-ProRule" id="PRU01191"/>
    </source>
</evidence>
<reference evidence="4 5" key="1">
    <citation type="submission" date="2020-10" db="EMBL/GenBank/DDBJ databases">
        <title>The Coptis chinensis genome and diversification of protoberbering-type alkaloids.</title>
        <authorList>
            <person name="Wang B."/>
            <person name="Shu S."/>
            <person name="Song C."/>
            <person name="Liu Y."/>
        </authorList>
    </citation>
    <scope>NUCLEOTIDE SEQUENCE [LARGE SCALE GENOMIC DNA]</scope>
    <source>
        <strain evidence="4">HL-2020</strain>
        <tissue evidence="4">Leaf</tissue>
    </source>
</reference>
<dbReference type="EMBL" id="JADFTS010000007">
    <property type="protein sequence ID" value="KAF9598535.1"/>
    <property type="molecule type" value="Genomic_DNA"/>
</dbReference>
<comment type="caution">
    <text evidence="4">The sequence shown here is derived from an EMBL/GenBank/DDBJ whole genome shotgun (WGS) entry which is preliminary data.</text>
</comment>
<organism evidence="4 5">
    <name type="scientific">Coptis chinensis</name>
    <dbReference type="NCBI Taxonomy" id="261450"/>
    <lineage>
        <taxon>Eukaryota</taxon>
        <taxon>Viridiplantae</taxon>
        <taxon>Streptophyta</taxon>
        <taxon>Embryophyta</taxon>
        <taxon>Tracheophyta</taxon>
        <taxon>Spermatophyta</taxon>
        <taxon>Magnoliopsida</taxon>
        <taxon>Ranunculales</taxon>
        <taxon>Ranunculaceae</taxon>
        <taxon>Coptidoideae</taxon>
        <taxon>Coptis</taxon>
    </lineage>
</organism>
<dbReference type="PROSITE" id="PS50985">
    <property type="entry name" value="GRAS"/>
    <property type="match status" value="1"/>
</dbReference>
<protein>
    <recommendedName>
        <fullName evidence="6">DELLA protein</fullName>
    </recommendedName>
</protein>
<name>A0A835HDL8_9MAGN</name>
<comment type="caution">
    <text evidence="3">Lacks conserved residue(s) required for the propagation of feature annotation.</text>
</comment>
<evidence type="ECO:0008006" key="6">
    <source>
        <dbReference type="Google" id="ProtNLM"/>
    </source>
</evidence>
<keyword evidence="2" id="KW-0804">Transcription</keyword>
<dbReference type="Proteomes" id="UP000631114">
    <property type="component" value="Unassembled WGS sequence"/>
</dbReference>
<dbReference type="AlphaFoldDB" id="A0A835HDL8"/>
<comment type="similarity">
    <text evidence="3">Belongs to the GRAS family.</text>
</comment>
<feature type="region of interest" description="Leucine repeat II (LRII)" evidence="3">
    <location>
        <begin position="35"/>
        <end position="67"/>
    </location>
</feature>
<gene>
    <name evidence="4" type="ORF">IFM89_028067</name>
</gene>
<evidence type="ECO:0000313" key="5">
    <source>
        <dbReference type="Proteomes" id="UP000631114"/>
    </source>
</evidence>